<evidence type="ECO:0000313" key="6">
    <source>
        <dbReference type="Proteomes" id="UP000063308"/>
    </source>
</evidence>
<dbReference type="AlphaFoldDB" id="A0A0E3VXI9"/>
<protein>
    <submittedName>
        <fullName evidence="5">ABC transporter substrate-binding protein</fullName>
    </submittedName>
</protein>
<organism evidence="5 6">
    <name type="scientific">Bradyrhizobium diazoefficiens</name>
    <dbReference type="NCBI Taxonomy" id="1355477"/>
    <lineage>
        <taxon>Bacteria</taxon>
        <taxon>Pseudomonadati</taxon>
        <taxon>Pseudomonadota</taxon>
        <taxon>Alphaproteobacteria</taxon>
        <taxon>Hyphomicrobiales</taxon>
        <taxon>Nitrobacteraceae</taxon>
        <taxon>Bradyrhizobium</taxon>
    </lineage>
</organism>
<dbReference type="GO" id="GO:0030313">
    <property type="term" value="C:cell envelope"/>
    <property type="evidence" value="ECO:0007669"/>
    <property type="project" value="UniProtKB-SubCell"/>
</dbReference>
<evidence type="ECO:0000256" key="1">
    <source>
        <dbReference type="ARBA" id="ARBA00004196"/>
    </source>
</evidence>
<name>A0A0E3VXI9_9BRAD</name>
<dbReference type="SUPFAM" id="SSF53822">
    <property type="entry name" value="Periplasmic binding protein-like I"/>
    <property type="match status" value="1"/>
</dbReference>
<dbReference type="Proteomes" id="UP000063308">
    <property type="component" value="Chromosome"/>
</dbReference>
<comment type="similarity">
    <text evidence="2">Belongs to the bacterial solute-binding protein 2 family.</text>
</comment>
<gene>
    <name evidence="5" type="ORF">NK6_9601</name>
</gene>
<proteinExistence type="inferred from homology"/>
<dbReference type="PROSITE" id="PS51318">
    <property type="entry name" value="TAT"/>
    <property type="match status" value="1"/>
</dbReference>
<feature type="domain" description="Periplasmic binding protein" evidence="4">
    <location>
        <begin position="63"/>
        <end position="295"/>
    </location>
</feature>
<dbReference type="InterPro" id="IPR006311">
    <property type="entry name" value="TAT_signal"/>
</dbReference>
<dbReference type="EMBL" id="AP014685">
    <property type="protein sequence ID" value="BAR62740.1"/>
    <property type="molecule type" value="Genomic_DNA"/>
</dbReference>
<dbReference type="NCBIfam" id="TIGR01409">
    <property type="entry name" value="TAT_signal_seq"/>
    <property type="match status" value="1"/>
</dbReference>
<comment type="subcellular location">
    <subcellularLocation>
        <location evidence="1">Cell envelope</location>
    </subcellularLocation>
</comment>
<dbReference type="InterPro" id="IPR019546">
    <property type="entry name" value="TAT_signal_bac_arc"/>
</dbReference>
<accession>A0A0E3VXI9</accession>
<evidence type="ECO:0000313" key="5">
    <source>
        <dbReference type="EMBL" id="BAR62740.1"/>
    </source>
</evidence>
<dbReference type="Pfam" id="PF13407">
    <property type="entry name" value="Peripla_BP_4"/>
    <property type="match status" value="1"/>
</dbReference>
<keyword evidence="3" id="KW-0732">Signal</keyword>
<dbReference type="InterPro" id="IPR028082">
    <property type="entry name" value="Peripla_BP_I"/>
</dbReference>
<evidence type="ECO:0000256" key="3">
    <source>
        <dbReference type="ARBA" id="ARBA00022729"/>
    </source>
</evidence>
<sequence>MTRRRQNLWERAMSGTKDFSTTRRDLLQAAATAGAATAILGSMGINPALAAEVGRSEKPLKAAFSNAGLQATWCAQGKQAAEFWGKLFNVEVTWFDGQLDAVKQRAAIDNMASQKWDFVAIQAFGIGTLTQPVQKMIDAGTPVIDMDTLIAPLDQINVHSFLAPDNEFMGASVTQALCNAMGGKGKIIMTQGALGHTGAQGRAKGFNNVVKQFPGIEVLDTQPADWDVSKTARLWETYLTKYPQIDAAFFHNDDMALAAANIMKARGRTNILIGGVDAMPPAIQAVSEGRMFATVRNPSCRIHGGAIIAGVSAVVGGEKSGQGIPKNVVTDGPVVTKANAAGMQWMQDHFLI</sequence>
<reference evidence="5 6" key="1">
    <citation type="submission" date="2014-11" db="EMBL/GenBank/DDBJ databases">
        <title>Symbiosis island explosion on the genome of extra-slow-growing strains of soybean bradyrhizobia with massive insertion sequences.</title>
        <authorList>
            <person name="Iida T."/>
            <person name="Minamisawa K."/>
        </authorList>
    </citation>
    <scope>NUCLEOTIDE SEQUENCE [LARGE SCALE GENOMIC DNA]</scope>
    <source>
        <strain evidence="5 6">NK6</strain>
    </source>
</reference>
<dbReference type="PANTHER" id="PTHR46847:SF1">
    <property type="entry name" value="D-ALLOSE-BINDING PERIPLASMIC PROTEIN-RELATED"/>
    <property type="match status" value="1"/>
</dbReference>
<dbReference type="Gene3D" id="3.40.50.2300">
    <property type="match status" value="2"/>
</dbReference>
<dbReference type="PANTHER" id="PTHR46847">
    <property type="entry name" value="D-ALLOSE-BINDING PERIPLASMIC PROTEIN-RELATED"/>
    <property type="match status" value="1"/>
</dbReference>
<dbReference type="CDD" id="cd01536">
    <property type="entry name" value="PBP1_ABC_sugar_binding-like"/>
    <property type="match status" value="1"/>
</dbReference>
<dbReference type="InterPro" id="IPR025997">
    <property type="entry name" value="SBP_2_dom"/>
</dbReference>
<evidence type="ECO:0000259" key="4">
    <source>
        <dbReference type="Pfam" id="PF13407"/>
    </source>
</evidence>
<dbReference type="GO" id="GO:0030246">
    <property type="term" value="F:carbohydrate binding"/>
    <property type="evidence" value="ECO:0007669"/>
    <property type="project" value="UniProtKB-ARBA"/>
</dbReference>
<evidence type="ECO:0000256" key="2">
    <source>
        <dbReference type="ARBA" id="ARBA00007639"/>
    </source>
</evidence>